<organism evidence="2 3">
    <name type="scientific">Paractinoplanes durhamensis</name>
    <dbReference type="NCBI Taxonomy" id="113563"/>
    <lineage>
        <taxon>Bacteria</taxon>
        <taxon>Bacillati</taxon>
        <taxon>Actinomycetota</taxon>
        <taxon>Actinomycetes</taxon>
        <taxon>Micromonosporales</taxon>
        <taxon>Micromonosporaceae</taxon>
        <taxon>Paractinoplanes</taxon>
    </lineage>
</organism>
<evidence type="ECO:0000313" key="2">
    <source>
        <dbReference type="EMBL" id="GIE02347.1"/>
    </source>
</evidence>
<dbReference type="PANTHER" id="PTHR43377:SF2">
    <property type="entry name" value="BINDING ROSSMANN FOLD OXIDOREDUCTASE, PUTATIVE (AFU_ORTHOLOGUE AFUA_4G00560)-RELATED"/>
    <property type="match status" value="1"/>
</dbReference>
<dbReference type="InterPro" id="IPR051450">
    <property type="entry name" value="Gfo/Idh/MocA_Oxidoreductases"/>
</dbReference>
<dbReference type="PANTHER" id="PTHR43377">
    <property type="entry name" value="BILIVERDIN REDUCTASE A"/>
    <property type="match status" value="1"/>
</dbReference>
<dbReference type="SUPFAM" id="SSF51735">
    <property type="entry name" value="NAD(P)-binding Rossmann-fold domains"/>
    <property type="match status" value="1"/>
</dbReference>
<name>A0ABQ3YXR5_9ACTN</name>
<evidence type="ECO:0000259" key="1">
    <source>
        <dbReference type="Pfam" id="PF01408"/>
    </source>
</evidence>
<protein>
    <recommendedName>
        <fullName evidence="1">Gfo/Idh/MocA-like oxidoreductase N-terminal domain-containing protein</fullName>
    </recommendedName>
</protein>
<dbReference type="EMBL" id="BOML01000031">
    <property type="protein sequence ID" value="GIE02347.1"/>
    <property type="molecule type" value="Genomic_DNA"/>
</dbReference>
<comment type="caution">
    <text evidence="2">The sequence shown here is derived from an EMBL/GenBank/DDBJ whole genome shotgun (WGS) entry which is preliminary data.</text>
</comment>
<dbReference type="InterPro" id="IPR000683">
    <property type="entry name" value="Gfo/Idh/MocA-like_OxRdtase_N"/>
</dbReference>
<dbReference type="InterPro" id="IPR036291">
    <property type="entry name" value="NAD(P)-bd_dom_sf"/>
</dbReference>
<dbReference type="Gene3D" id="3.40.50.720">
    <property type="entry name" value="NAD(P)-binding Rossmann-like Domain"/>
    <property type="match status" value="1"/>
</dbReference>
<gene>
    <name evidence="2" type="ORF">Adu01nite_36970</name>
</gene>
<keyword evidence="3" id="KW-1185">Reference proteome</keyword>
<accession>A0ABQ3YXR5</accession>
<proteinExistence type="predicted"/>
<evidence type="ECO:0000313" key="3">
    <source>
        <dbReference type="Proteomes" id="UP000637628"/>
    </source>
</evidence>
<dbReference type="RefSeq" id="WP_239132508.1">
    <property type="nucleotide sequence ID" value="NZ_BAAATX010000001.1"/>
</dbReference>
<dbReference type="Proteomes" id="UP000637628">
    <property type="component" value="Unassembled WGS sequence"/>
</dbReference>
<reference evidence="2 3" key="1">
    <citation type="submission" date="2021-01" db="EMBL/GenBank/DDBJ databases">
        <title>Whole genome shotgun sequence of Actinoplanes durhamensis NBRC 14914.</title>
        <authorList>
            <person name="Komaki H."/>
            <person name="Tamura T."/>
        </authorList>
    </citation>
    <scope>NUCLEOTIDE SEQUENCE [LARGE SCALE GENOMIC DNA]</scope>
    <source>
        <strain evidence="2 3">NBRC 14914</strain>
    </source>
</reference>
<feature type="domain" description="Gfo/Idh/MocA-like oxidoreductase N-terminal" evidence="1">
    <location>
        <begin position="4"/>
        <end position="115"/>
    </location>
</feature>
<sequence>MTVRLLLVGAGQRGTTYARRAEATGAGRVVAVVDPDPARRALFAVPGFADWTAIDSRIADAAIVATQDRDHEGPAVHLAGLGYHLLLEKPMAPVEESALRIAAAADDAGVMLAVCHVLRYTAYTNWLSLFFYQEKSGE</sequence>
<dbReference type="Pfam" id="PF01408">
    <property type="entry name" value="GFO_IDH_MocA"/>
    <property type="match status" value="1"/>
</dbReference>